<name>A0ABS6E2X4_9FIRM</name>
<dbReference type="RefSeq" id="WP_216516901.1">
    <property type="nucleotide sequence ID" value="NZ_JAHLPM010000002.1"/>
</dbReference>
<dbReference type="Pfam" id="PF13803">
    <property type="entry name" value="DUF4184"/>
    <property type="match status" value="1"/>
</dbReference>
<dbReference type="EMBL" id="JAHLPM010000002">
    <property type="protein sequence ID" value="MBU5437127.1"/>
    <property type="molecule type" value="Genomic_DNA"/>
</dbReference>
<evidence type="ECO:0000313" key="1">
    <source>
        <dbReference type="EMBL" id="MBU5437127.1"/>
    </source>
</evidence>
<organism evidence="1 2">
    <name type="scientific">Tissierella simiarum</name>
    <dbReference type="NCBI Taxonomy" id="2841534"/>
    <lineage>
        <taxon>Bacteria</taxon>
        <taxon>Bacillati</taxon>
        <taxon>Bacillota</taxon>
        <taxon>Tissierellia</taxon>
        <taxon>Tissierellales</taxon>
        <taxon>Tissierellaceae</taxon>
        <taxon>Tissierella</taxon>
    </lineage>
</organism>
<keyword evidence="2" id="KW-1185">Reference proteome</keyword>
<comment type="caution">
    <text evidence="1">The sequence shown here is derived from an EMBL/GenBank/DDBJ whole genome shotgun (WGS) entry which is preliminary data.</text>
</comment>
<reference evidence="1 2" key="1">
    <citation type="submission" date="2021-06" db="EMBL/GenBank/DDBJ databases">
        <authorList>
            <person name="Sun Q."/>
            <person name="Li D."/>
        </authorList>
    </citation>
    <scope>NUCLEOTIDE SEQUENCE [LARGE SCALE GENOMIC DNA]</scope>
    <source>
        <strain evidence="1 2">MSJ-40</strain>
    </source>
</reference>
<gene>
    <name evidence="1" type="ORF">KQI42_03840</name>
</gene>
<dbReference type="InterPro" id="IPR025238">
    <property type="entry name" value="DUF4184"/>
</dbReference>
<proteinExistence type="predicted"/>
<protein>
    <submittedName>
        <fullName evidence="1">DUF4184 family protein</fullName>
    </submittedName>
</protein>
<accession>A0ABS6E2X4</accession>
<sequence length="42" mass="4776">MPFTFAHPAAVLPIKNKWDKYFDLTGLTVTSIKYLSKDCKSV</sequence>
<dbReference type="Proteomes" id="UP000749471">
    <property type="component" value="Unassembled WGS sequence"/>
</dbReference>
<evidence type="ECO:0000313" key="2">
    <source>
        <dbReference type="Proteomes" id="UP000749471"/>
    </source>
</evidence>